<evidence type="ECO:0000313" key="4">
    <source>
        <dbReference type="Proteomes" id="UP000008827"/>
    </source>
</evidence>
<dbReference type="Pfam" id="PF00098">
    <property type="entry name" value="zf-CCHC"/>
    <property type="match status" value="1"/>
</dbReference>
<dbReference type="Gene3D" id="4.10.60.10">
    <property type="entry name" value="Zinc finger, CCHC-type"/>
    <property type="match status" value="1"/>
</dbReference>
<keyword evidence="4" id="KW-1185">Reference proteome</keyword>
<protein>
    <recommendedName>
        <fullName evidence="1">CCHC-type domain-containing protein</fullName>
    </recommendedName>
</protein>
<reference evidence="2 3" key="1">
    <citation type="journal article" date="2010" name="Nature">
        <title>Genome sequence of the palaeopolyploid soybean.</title>
        <authorList>
            <person name="Schmutz J."/>
            <person name="Cannon S.B."/>
            <person name="Schlueter J."/>
            <person name="Ma J."/>
            <person name="Mitros T."/>
            <person name="Nelson W."/>
            <person name="Hyten D.L."/>
            <person name="Song Q."/>
            <person name="Thelen J.J."/>
            <person name="Cheng J."/>
            <person name="Xu D."/>
            <person name="Hellsten U."/>
            <person name="May G.D."/>
            <person name="Yu Y."/>
            <person name="Sakurai T."/>
            <person name="Umezawa T."/>
            <person name="Bhattacharyya M.K."/>
            <person name="Sandhu D."/>
            <person name="Valliyodan B."/>
            <person name="Lindquist E."/>
            <person name="Peto M."/>
            <person name="Grant D."/>
            <person name="Shu S."/>
            <person name="Goodstein D."/>
            <person name="Barry K."/>
            <person name="Futrell-Griggs M."/>
            <person name="Abernathy B."/>
            <person name="Du J."/>
            <person name="Tian Z."/>
            <person name="Zhu L."/>
            <person name="Gill N."/>
            <person name="Joshi T."/>
            <person name="Libault M."/>
            <person name="Sethuraman A."/>
            <person name="Zhang X.-C."/>
            <person name="Shinozaki K."/>
            <person name="Nguyen H.T."/>
            <person name="Wing R.A."/>
            <person name="Cregan P."/>
            <person name="Specht J."/>
            <person name="Grimwood J."/>
            <person name="Rokhsar D."/>
            <person name="Stacey G."/>
            <person name="Shoemaker R.C."/>
            <person name="Jackson S.A."/>
        </authorList>
    </citation>
    <scope>NUCLEOTIDE SEQUENCE</scope>
    <source>
        <strain evidence="3">cv. Williams 82</strain>
        <tissue evidence="2">Callus</tissue>
    </source>
</reference>
<dbReference type="OMA" id="PGHFKSD"/>
<feature type="domain" description="CCHC-type" evidence="1">
    <location>
        <begin position="16"/>
        <end position="30"/>
    </location>
</feature>
<sequence>MPKEKKDKEKSSIIFYECKKPGHFKSDCPKLEKGQDKKKHYKTKEKKGLLSTWEDLDDTSPNEDDEEANICLMADTTSEESESD</sequence>
<evidence type="ECO:0000313" key="2">
    <source>
        <dbReference type="EMBL" id="KRG99380.1"/>
    </source>
</evidence>
<dbReference type="SUPFAM" id="SSF57756">
    <property type="entry name" value="Retrovirus zinc finger-like domains"/>
    <property type="match status" value="1"/>
</dbReference>
<accession>A0A0R0FBM4</accession>
<dbReference type="InterPro" id="IPR001878">
    <property type="entry name" value="Znf_CCHC"/>
</dbReference>
<gene>
    <name evidence="2" type="ORF">GLYMA_18G140600</name>
</gene>
<evidence type="ECO:0000313" key="3">
    <source>
        <dbReference type="EnsemblPlants" id="KRG99380"/>
    </source>
</evidence>
<dbReference type="EnsemblPlants" id="KRG99380">
    <property type="protein sequence ID" value="KRG99380"/>
    <property type="gene ID" value="GLYMA_18G140600"/>
</dbReference>
<organism evidence="2">
    <name type="scientific">Glycine max</name>
    <name type="common">Soybean</name>
    <name type="synonym">Glycine hispida</name>
    <dbReference type="NCBI Taxonomy" id="3847"/>
    <lineage>
        <taxon>Eukaryota</taxon>
        <taxon>Viridiplantae</taxon>
        <taxon>Streptophyta</taxon>
        <taxon>Embryophyta</taxon>
        <taxon>Tracheophyta</taxon>
        <taxon>Spermatophyta</taxon>
        <taxon>Magnoliopsida</taxon>
        <taxon>eudicotyledons</taxon>
        <taxon>Gunneridae</taxon>
        <taxon>Pentapetalae</taxon>
        <taxon>rosids</taxon>
        <taxon>fabids</taxon>
        <taxon>Fabales</taxon>
        <taxon>Fabaceae</taxon>
        <taxon>Papilionoideae</taxon>
        <taxon>50 kb inversion clade</taxon>
        <taxon>NPAAA clade</taxon>
        <taxon>indigoferoid/millettioid clade</taxon>
        <taxon>Phaseoleae</taxon>
        <taxon>Glycine</taxon>
        <taxon>Glycine subgen. Soja</taxon>
    </lineage>
</organism>
<dbReference type="GO" id="GO:0003676">
    <property type="term" value="F:nucleic acid binding"/>
    <property type="evidence" value="ECO:0007669"/>
    <property type="project" value="InterPro"/>
</dbReference>
<dbReference type="InParanoid" id="A0A0R0FBM4"/>
<dbReference type="GO" id="GO:0008270">
    <property type="term" value="F:zinc ion binding"/>
    <property type="evidence" value="ECO:0007669"/>
    <property type="project" value="InterPro"/>
</dbReference>
<dbReference type="Proteomes" id="UP000008827">
    <property type="component" value="Chromosome 18"/>
</dbReference>
<dbReference type="AlphaFoldDB" id="A0A0R0FBM4"/>
<reference evidence="3" key="2">
    <citation type="submission" date="2018-02" db="UniProtKB">
        <authorList>
            <consortium name="EnsemblPlants"/>
        </authorList>
    </citation>
    <scope>IDENTIFICATION</scope>
    <source>
        <strain evidence="3">Williams 82</strain>
    </source>
</reference>
<dbReference type="EMBL" id="CM000851">
    <property type="protein sequence ID" value="KRG99380.1"/>
    <property type="molecule type" value="Genomic_DNA"/>
</dbReference>
<dbReference type="Gramene" id="KRG99380">
    <property type="protein sequence ID" value="KRG99380"/>
    <property type="gene ID" value="GLYMA_18G140600"/>
</dbReference>
<reference evidence="2" key="3">
    <citation type="submission" date="2018-07" db="EMBL/GenBank/DDBJ databases">
        <title>WGS assembly of Glycine max.</title>
        <authorList>
            <person name="Schmutz J."/>
            <person name="Cannon S."/>
            <person name="Schlueter J."/>
            <person name="Ma J."/>
            <person name="Mitros T."/>
            <person name="Nelson W."/>
            <person name="Hyten D."/>
            <person name="Song Q."/>
            <person name="Thelen J."/>
            <person name="Cheng J."/>
            <person name="Xu D."/>
            <person name="Hellsten U."/>
            <person name="May G."/>
            <person name="Yu Y."/>
            <person name="Sakurai T."/>
            <person name="Umezawa T."/>
            <person name="Bhattacharyya M."/>
            <person name="Sandhu D."/>
            <person name="Valliyodan B."/>
            <person name="Lindquist E."/>
            <person name="Peto M."/>
            <person name="Grant D."/>
            <person name="Shu S."/>
            <person name="Goodstein D."/>
            <person name="Barry K."/>
            <person name="Futrell-Griggs M."/>
            <person name="Abernathy B."/>
            <person name="Du J."/>
            <person name="Tian Z."/>
            <person name="Zhu L."/>
            <person name="Gill N."/>
            <person name="Joshi T."/>
            <person name="Libault M."/>
            <person name="Sethuraman A."/>
            <person name="Zhang X."/>
            <person name="Shinozaki K."/>
            <person name="Nguyen H."/>
            <person name="Wing R."/>
            <person name="Cregan P."/>
            <person name="Specht J."/>
            <person name="Grimwood J."/>
            <person name="Rokhsar D."/>
            <person name="Stacey G."/>
            <person name="Shoemaker R."/>
            <person name="Jackson S."/>
        </authorList>
    </citation>
    <scope>NUCLEOTIDE SEQUENCE</scope>
    <source>
        <tissue evidence="2">Callus</tissue>
    </source>
</reference>
<dbReference type="InterPro" id="IPR036875">
    <property type="entry name" value="Znf_CCHC_sf"/>
</dbReference>
<proteinExistence type="predicted"/>
<name>A0A0R0FBM4_SOYBN</name>
<evidence type="ECO:0000259" key="1">
    <source>
        <dbReference type="Pfam" id="PF00098"/>
    </source>
</evidence>